<feature type="region of interest" description="Disordered" evidence="1">
    <location>
        <begin position="675"/>
        <end position="715"/>
    </location>
</feature>
<sequence length="1178" mass="135291">MSSERRKRILTAKGGSYKRAASLSNLRKQKQQVKRQQCRYCGEEMFNVTPTEFMKQHHLLDGKEECFLNGLYHCVLPSCKIYTYRKSDLDKHYKSSPQCCSYLQNLEIEKNIKAQLTTTSVPMKNIHAQTESLFIGKESMQNSSSTDLFKSNFFRSLQEKSENELRKMIEEAKQRERSSMVDSQLQTKIVIQNDIQDISDGNIFNDVEYGDDSFTAPEANVLDSNNLQQHTHSSSDLLDMKREIEIHKSGTTITPQEEAYIRLESILRRSNVPNHLFATISKWAVNNSEILSVDGTKTMTRESLYKMMAKNVMGPQMQDDSMPQQTKILVPSNQEVTLIWFMIKPLIVQLLEDPELNKFENYIFKYKDHPDNVTKDLFFTPPFNSFDDGSYFEDIETGLWYPLTYKKLVTNPATQILVGYGLFHDGTVITNSGSKSLDSVSICLFIFDRHTRNKPEAWKQLAFLPDMLTKTVKTLKLTAQEKAEDYHFVLHKLMEIIRNEIDGKRFEWDFKDSSGNLHRRTLIFSCIFFLGDTKGFDLLCSRYANHNAHGLSRFCTCTLRNSDNPLTECKLLSHDYLRTKSEEELNKASFRKLSNDAFASFKFGACPFGINGATPPDPLHVYLLVTAKKKLARVFVVYIALATTDFHDFIFGKKGKKPKPKKQKKEKTIVIDLSKVQGNDSNKNQNSCNNDVEDSNGNCASSSDSSSDSYISSDDSSYSEHMEMIDSDDDEDDDSLEFVPDEEIVLPIEAITFDSENYTKWFLAFEKTLIFYAWLTSSKMEKHIFKGGRNSMVQKCCRNFLIHLKATINRYEGKGLKLFKFHANLHWHFSICRNGVPLNFDTARCESNHVGTKNKARRTQKRDTSFEKQTAVRIQEGYILESNMSKLQSFENNSKKDQKNPMGSPKMCGRKFHLTFHYNENDDLSVNATWYRKKRGEKKNWNRNVPFPPEFINTIGKKLKDYNGGDTSKRIKRIAGSCSLKVAIDEKEVTFKANPNEAGSPWFDWALIPWSEEDIEEDDDVPVDSIILPARLCMILDFGQVKYSTVEKYTDVESSKTGIHILVHSAAQDSPRSFHHELKSLLVQKLVMEEELQFVAAKCIKDTAFVVYDSFESTKSIVNIQSMDVWRQSFVESFSDNSIISESIPKMSDVEPNLFPDLQDEVDTSEDEVGTINWSDLL</sequence>
<evidence type="ECO:0000256" key="1">
    <source>
        <dbReference type="SAM" id="MobiDB-lite"/>
    </source>
</evidence>
<evidence type="ECO:0000313" key="2">
    <source>
        <dbReference type="EMBL" id="GFH44370.1"/>
    </source>
</evidence>
<reference evidence="2 3" key="1">
    <citation type="journal article" date="2021" name="Sci. Rep.">
        <title>The genome of the diatom Chaetoceros tenuissimus carries an ancient integrated fragment of an extant virus.</title>
        <authorList>
            <person name="Hongo Y."/>
            <person name="Kimura K."/>
            <person name="Takaki Y."/>
            <person name="Yoshida Y."/>
            <person name="Baba S."/>
            <person name="Kobayashi G."/>
            <person name="Nagasaki K."/>
            <person name="Hano T."/>
            <person name="Tomaru Y."/>
        </authorList>
    </citation>
    <scope>NUCLEOTIDE SEQUENCE [LARGE SCALE GENOMIC DNA]</scope>
    <source>
        <strain evidence="2 3">NIES-3715</strain>
    </source>
</reference>
<proteinExistence type="predicted"/>
<keyword evidence="3" id="KW-1185">Reference proteome</keyword>
<feature type="compositionally biased region" description="Low complexity" evidence="1">
    <location>
        <begin position="679"/>
        <end position="690"/>
    </location>
</feature>
<dbReference type="Proteomes" id="UP001054902">
    <property type="component" value="Unassembled WGS sequence"/>
</dbReference>
<feature type="compositionally biased region" description="Low complexity" evidence="1">
    <location>
        <begin position="701"/>
        <end position="715"/>
    </location>
</feature>
<comment type="caution">
    <text evidence="2">The sequence shown here is derived from an EMBL/GenBank/DDBJ whole genome shotgun (WGS) entry which is preliminary data.</text>
</comment>
<accession>A0AAD3CGV1</accession>
<organism evidence="2 3">
    <name type="scientific">Chaetoceros tenuissimus</name>
    <dbReference type="NCBI Taxonomy" id="426638"/>
    <lineage>
        <taxon>Eukaryota</taxon>
        <taxon>Sar</taxon>
        <taxon>Stramenopiles</taxon>
        <taxon>Ochrophyta</taxon>
        <taxon>Bacillariophyta</taxon>
        <taxon>Coscinodiscophyceae</taxon>
        <taxon>Chaetocerotophycidae</taxon>
        <taxon>Chaetocerotales</taxon>
        <taxon>Chaetocerotaceae</taxon>
        <taxon>Chaetoceros</taxon>
    </lineage>
</organism>
<name>A0AAD3CGV1_9STRA</name>
<dbReference type="AlphaFoldDB" id="A0AAD3CGV1"/>
<gene>
    <name evidence="2" type="ORF">CTEN210_00844</name>
</gene>
<dbReference type="EMBL" id="BLLK01000019">
    <property type="protein sequence ID" value="GFH44370.1"/>
    <property type="molecule type" value="Genomic_DNA"/>
</dbReference>
<evidence type="ECO:0000313" key="3">
    <source>
        <dbReference type="Proteomes" id="UP001054902"/>
    </source>
</evidence>
<protein>
    <submittedName>
        <fullName evidence="2">Uncharacterized protein</fullName>
    </submittedName>
</protein>